<evidence type="ECO:0000259" key="1">
    <source>
        <dbReference type="PROSITE" id="PS51350"/>
    </source>
</evidence>
<dbReference type="EMBL" id="JAUSTZ010000012">
    <property type="protein sequence ID" value="MDQ0227885.1"/>
    <property type="molecule type" value="Genomic_DNA"/>
</dbReference>
<comment type="caution">
    <text evidence="2">The sequence shown here is derived from an EMBL/GenBank/DDBJ whole genome shotgun (WGS) entry which is preliminary data.</text>
</comment>
<evidence type="ECO:0000313" key="3">
    <source>
        <dbReference type="Proteomes" id="UP001232245"/>
    </source>
</evidence>
<gene>
    <name evidence="2" type="ORF">J2S02_004232</name>
</gene>
<dbReference type="Pfam" id="PF00381">
    <property type="entry name" value="PTS-HPr"/>
    <property type="match status" value="1"/>
</dbReference>
<dbReference type="Gene3D" id="3.30.1340.10">
    <property type="entry name" value="HPr-like"/>
    <property type="match status" value="1"/>
</dbReference>
<proteinExistence type="predicted"/>
<sequence>MLEYEEKSIDLKNTPDSIIDVMSLGMNPGSEITIKVEGDDEDQALKKIENWLSKNEIAEQ</sequence>
<dbReference type="Proteomes" id="UP001232245">
    <property type="component" value="Unassembled WGS sequence"/>
</dbReference>
<dbReference type="InterPro" id="IPR000032">
    <property type="entry name" value="HPr-like"/>
</dbReference>
<feature type="domain" description="HPr" evidence="1">
    <location>
        <begin position="1"/>
        <end position="60"/>
    </location>
</feature>
<protein>
    <submittedName>
        <fullName evidence="2">Phosphotransferase system HPr (HPr) family protein</fullName>
    </submittedName>
</protein>
<keyword evidence="3" id="KW-1185">Reference proteome</keyword>
<name>A0ABT9Z9F3_9BACI</name>
<dbReference type="SUPFAM" id="SSF55594">
    <property type="entry name" value="HPr-like"/>
    <property type="match status" value="1"/>
</dbReference>
<evidence type="ECO:0000313" key="2">
    <source>
        <dbReference type="EMBL" id="MDQ0227885.1"/>
    </source>
</evidence>
<reference evidence="2 3" key="1">
    <citation type="submission" date="2023-07" db="EMBL/GenBank/DDBJ databases">
        <title>Genomic Encyclopedia of Type Strains, Phase IV (KMG-IV): sequencing the most valuable type-strain genomes for metagenomic binning, comparative biology and taxonomic classification.</title>
        <authorList>
            <person name="Goeker M."/>
        </authorList>
    </citation>
    <scope>NUCLEOTIDE SEQUENCE [LARGE SCALE GENOMIC DNA]</scope>
    <source>
        <strain evidence="2 3">DSM 17723</strain>
    </source>
</reference>
<dbReference type="PROSITE" id="PS51350">
    <property type="entry name" value="PTS_HPR_DOM"/>
    <property type="match status" value="1"/>
</dbReference>
<dbReference type="InterPro" id="IPR035895">
    <property type="entry name" value="HPr-like_sf"/>
</dbReference>
<accession>A0ABT9Z9F3</accession>
<organism evidence="2 3">
    <name type="scientific">Metabacillus niabensis</name>
    <dbReference type="NCBI Taxonomy" id="324854"/>
    <lineage>
        <taxon>Bacteria</taxon>
        <taxon>Bacillati</taxon>
        <taxon>Bacillota</taxon>
        <taxon>Bacilli</taxon>
        <taxon>Bacillales</taxon>
        <taxon>Bacillaceae</taxon>
        <taxon>Metabacillus</taxon>
    </lineage>
</organism>